<dbReference type="eggNOG" id="ENOG502QQBP">
    <property type="taxonomic scope" value="Eukaryota"/>
</dbReference>
<evidence type="ECO:0000313" key="5">
    <source>
        <dbReference type="Proteomes" id="UP000008810"/>
    </source>
</evidence>
<dbReference type="EMBL" id="CM000880">
    <property type="protein sequence ID" value="PNT77192.1"/>
    <property type="molecule type" value="Genomic_DNA"/>
</dbReference>
<dbReference type="InterPro" id="IPR007658">
    <property type="entry name" value="DUF594"/>
</dbReference>
<feature type="transmembrane region" description="Helical" evidence="1">
    <location>
        <begin position="315"/>
        <end position="336"/>
    </location>
</feature>
<name>I1H497_BRADI</name>
<dbReference type="GeneID" id="100823429"/>
<evidence type="ECO:0000313" key="3">
    <source>
        <dbReference type="EMBL" id="PNT77192.1"/>
    </source>
</evidence>
<evidence type="ECO:0000256" key="1">
    <source>
        <dbReference type="SAM" id="Phobius"/>
    </source>
</evidence>
<dbReference type="OMA" id="EAINEDW"/>
<keyword evidence="1" id="KW-1133">Transmembrane helix</keyword>
<dbReference type="OrthoDB" id="587089at2759"/>
<evidence type="ECO:0000259" key="2">
    <source>
        <dbReference type="Pfam" id="PF13968"/>
    </source>
</evidence>
<protein>
    <recommendedName>
        <fullName evidence="2">DUF4220 domain-containing protein</fullName>
    </recommendedName>
</protein>
<reference evidence="3 4" key="1">
    <citation type="journal article" date="2010" name="Nature">
        <title>Genome sequencing and analysis of the model grass Brachypodium distachyon.</title>
        <authorList>
            <consortium name="International Brachypodium Initiative"/>
        </authorList>
    </citation>
    <scope>NUCLEOTIDE SEQUENCE [LARGE SCALE GENOMIC DNA]</scope>
    <source>
        <strain evidence="3">Bd21</strain>
        <strain evidence="4">cv. Bd21</strain>
    </source>
</reference>
<evidence type="ECO:0000313" key="4">
    <source>
        <dbReference type="EnsemblPlants" id="PNT77193"/>
    </source>
</evidence>
<dbReference type="Gramene" id="PNT77193">
    <property type="protein sequence ID" value="PNT77193"/>
    <property type="gene ID" value="BRADI_1g58970v3"/>
</dbReference>
<dbReference type="HOGENOM" id="CLU_009180_3_0_1"/>
<dbReference type="InterPro" id="IPR025315">
    <property type="entry name" value="DUF4220"/>
</dbReference>
<keyword evidence="5" id="KW-1185">Reference proteome</keyword>
<dbReference type="RefSeq" id="XP_014752001.1">
    <property type="nucleotide sequence ID" value="XM_014896515.2"/>
</dbReference>
<dbReference type="EnsemblPlants" id="PNT77193">
    <property type="protein sequence ID" value="PNT77193"/>
    <property type="gene ID" value="BRADI_1g58970v3"/>
</dbReference>
<dbReference type="PANTHER" id="PTHR31325">
    <property type="entry name" value="OS01G0798800 PROTEIN-RELATED"/>
    <property type="match status" value="1"/>
</dbReference>
<feature type="transmembrane region" description="Helical" evidence="1">
    <location>
        <begin position="20"/>
        <end position="38"/>
    </location>
</feature>
<dbReference type="Proteomes" id="UP000008810">
    <property type="component" value="Chromosome 1"/>
</dbReference>
<dbReference type="STRING" id="15368.I1H497"/>
<reference evidence="3" key="2">
    <citation type="submission" date="2017-06" db="EMBL/GenBank/DDBJ databases">
        <title>WGS assembly of Brachypodium distachyon.</title>
        <authorList>
            <consortium name="The International Brachypodium Initiative"/>
            <person name="Lucas S."/>
            <person name="Harmon-Smith M."/>
            <person name="Lail K."/>
            <person name="Tice H."/>
            <person name="Grimwood J."/>
            <person name="Bruce D."/>
            <person name="Barry K."/>
            <person name="Shu S."/>
            <person name="Lindquist E."/>
            <person name="Wang M."/>
            <person name="Pitluck S."/>
            <person name="Vogel J.P."/>
            <person name="Garvin D.F."/>
            <person name="Mockler T.C."/>
            <person name="Schmutz J."/>
            <person name="Rokhsar D."/>
            <person name="Bevan M.W."/>
        </authorList>
    </citation>
    <scope>NUCLEOTIDE SEQUENCE</scope>
    <source>
        <strain evidence="3">Bd21</strain>
    </source>
</reference>
<sequence>MAEASTTIIVQLFIGWEIQLLILLSFALQLFLFFFGGLRRRNHNGLLSLLLWLAFLSADYIAVYALGYLSRHLPNTTTNDAKLISQARSSQMQLLWAPFLLIHLGGQDTVTAFSIEDNELWLRHLLNLLVQVCLVLRVLWNSLAYDPLVLVLTIFLFVTGIIKYGERIWALKCGSQKALKSSNRSEVVKQLPEHQDATELTYPTVVKYALHSERGLRDVFAGRKFYNTGVGDEEGYDTYRKFLFRGREDAELDFKRVEVELTIMYDDLFTKAGVIQTRLGTVLRCVSLISTMLAFVLFIMMRAKQRYGYTGVDAAITYVLFIGAFCLEACAVMVVIMSPRAWAILEARCPRLGRVSWYVLVRMQPKTRPWWSNSIGQYNLLNSCMADKKSSTVIAKMISAVGATDLWNNIRHTKHVKVTTGTKKLIHQLISWEWNRPVEGLHRLGQHLSHDSMRRFKPLFKLPFEEALFVLHVLTDVMIYRAGMPVYNETGITEEMQGLMDTCKGMSDYMFYLLVENPDMLPVSSRARDLLTQAFESLKASSPSSKEQFLEEFSSKGHGILTDANHDKIHILFQKSHRLLMELGFHEAFQMLGQVWVRLLVYAAGKSRPEEHARRLSMGGELLTFVWLLMAHRELGDVCYEVNLIQTKQSGVFLFD</sequence>
<organism evidence="4">
    <name type="scientific">Brachypodium distachyon</name>
    <name type="common">Purple false brome</name>
    <name type="synonym">Trachynia distachya</name>
    <dbReference type="NCBI Taxonomy" id="15368"/>
    <lineage>
        <taxon>Eukaryota</taxon>
        <taxon>Viridiplantae</taxon>
        <taxon>Streptophyta</taxon>
        <taxon>Embryophyta</taxon>
        <taxon>Tracheophyta</taxon>
        <taxon>Spermatophyta</taxon>
        <taxon>Magnoliopsida</taxon>
        <taxon>Liliopsida</taxon>
        <taxon>Poales</taxon>
        <taxon>Poaceae</taxon>
        <taxon>BOP clade</taxon>
        <taxon>Pooideae</taxon>
        <taxon>Stipodae</taxon>
        <taxon>Brachypodieae</taxon>
        <taxon>Brachypodium</taxon>
    </lineage>
</organism>
<keyword evidence="1" id="KW-0812">Transmembrane</keyword>
<proteinExistence type="predicted"/>
<dbReference type="Gramene" id="PNT77192">
    <property type="protein sequence ID" value="PNT77192"/>
    <property type="gene ID" value="BRADI_1g58970v3"/>
</dbReference>
<dbReference type="Pfam" id="PF13968">
    <property type="entry name" value="DUF4220"/>
    <property type="match status" value="1"/>
</dbReference>
<feature type="transmembrane region" description="Helical" evidence="1">
    <location>
        <begin position="281"/>
        <end position="303"/>
    </location>
</feature>
<dbReference type="AlphaFoldDB" id="I1H497"/>
<dbReference type="EMBL" id="CM000880">
    <property type="protein sequence ID" value="PNT77193.1"/>
    <property type="molecule type" value="Genomic_DNA"/>
</dbReference>
<reference evidence="4" key="3">
    <citation type="submission" date="2018-08" db="UniProtKB">
        <authorList>
            <consortium name="EnsemblPlants"/>
        </authorList>
    </citation>
    <scope>IDENTIFICATION</scope>
    <source>
        <strain evidence="4">cv. Bd21</strain>
    </source>
</reference>
<dbReference type="EnsemblPlants" id="PNT77192">
    <property type="protein sequence ID" value="PNT77192"/>
    <property type="gene ID" value="BRADI_1g58970v3"/>
</dbReference>
<accession>I1H497</accession>
<feature type="transmembrane region" description="Helical" evidence="1">
    <location>
        <begin position="50"/>
        <end position="69"/>
    </location>
</feature>
<dbReference type="KEGG" id="bdi:100823429"/>
<keyword evidence="1" id="KW-0472">Membrane</keyword>
<feature type="domain" description="DUF4220" evidence="2">
    <location>
        <begin position="52"/>
        <end position="382"/>
    </location>
</feature>
<feature type="transmembrane region" description="Helical" evidence="1">
    <location>
        <begin position="145"/>
        <end position="162"/>
    </location>
</feature>
<dbReference type="Pfam" id="PF04578">
    <property type="entry name" value="DUF594"/>
    <property type="match status" value="1"/>
</dbReference>
<gene>
    <name evidence="4" type="primary">LOC100823429</name>
    <name evidence="3" type="ORF">BRADI_1g58970v3</name>
</gene>